<feature type="compositionally biased region" description="Acidic residues" evidence="1">
    <location>
        <begin position="190"/>
        <end position="203"/>
    </location>
</feature>
<dbReference type="EMBL" id="JAZHXI010000008">
    <property type="protein sequence ID" value="KAL2068535.1"/>
    <property type="molecule type" value="Genomic_DNA"/>
</dbReference>
<dbReference type="Proteomes" id="UP001595075">
    <property type="component" value="Unassembled WGS sequence"/>
</dbReference>
<feature type="region of interest" description="Disordered" evidence="1">
    <location>
        <begin position="311"/>
        <end position="367"/>
    </location>
</feature>
<feature type="compositionally biased region" description="Acidic residues" evidence="1">
    <location>
        <begin position="213"/>
        <end position="231"/>
    </location>
</feature>
<accession>A0ABR4CF08</accession>
<feature type="region of interest" description="Disordered" evidence="1">
    <location>
        <begin position="1"/>
        <end position="71"/>
    </location>
</feature>
<feature type="compositionally biased region" description="Polar residues" evidence="1">
    <location>
        <begin position="20"/>
        <end position="35"/>
    </location>
</feature>
<proteinExistence type="predicted"/>
<protein>
    <submittedName>
        <fullName evidence="2">Uncharacterized protein</fullName>
    </submittedName>
</protein>
<evidence type="ECO:0000256" key="1">
    <source>
        <dbReference type="SAM" id="MobiDB-lite"/>
    </source>
</evidence>
<gene>
    <name evidence="2" type="ORF">VTL71DRAFT_14872</name>
</gene>
<reference evidence="2 3" key="1">
    <citation type="journal article" date="2024" name="Commun. Biol.">
        <title>Comparative genomic analysis of thermophilic fungi reveals convergent evolutionary adaptations and gene losses.</title>
        <authorList>
            <person name="Steindorff A.S."/>
            <person name="Aguilar-Pontes M.V."/>
            <person name="Robinson A.J."/>
            <person name="Andreopoulos B."/>
            <person name="LaButti K."/>
            <person name="Kuo A."/>
            <person name="Mondo S."/>
            <person name="Riley R."/>
            <person name="Otillar R."/>
            <person name="Haridas S."/>
            <person name="Lipzen A."/>
            <person name="Grimwood J."/>
            <person name="Schmutz J."/>
            <person name="Clum A."/>
            <person name="Reid I.D."/>
            <person name="Moisan M.C."/>
            <person name="Butler G."/>
            <person name="Nguyen T.T.M."/>
            <person name="Dewar K."/>
            <person name="Conant G."/>
            <person name="Drula E."/>
            <person name="Henrissat B."/>
            <person name="Hansel C."/>
            <person name="Singer S."/>
            <person name="Hutchinson M.I."/>
            <person name="de Vries R.P."/>
            <person name="Natvig D.O."/>
            <person name="Powell A.J."/>
            <person name="Tsang A."/>
            <person name="Grigoriev I.V."/>
        </authorList>
    </citation>
    <scope>NUCLEOTIDE SEQUENCE [LARGE SCALE GENOMIC DNA]</scope>
    <source>
        <strain evidence="2 3">CBS 494.80</strain>
    </source>
</reference>
<organism evidence="2 3">
    <name type="scientific">Oculimacula yallundae</name>
    <dbReference type="NCBI Taxonomy" id="86028"/>
    <lineage>
        <taxon>Eukaryota</taxon>
        <taxon>Fungi</taxon>
        <taxon>Dikarya</taxon>
        <taxon>Ascomycota</taxon>
        <taxon>Pezizomycotina</taxon>
        <taxon>Leotiomycetes</taxon>
        <taxon>Helotiales</taxon>
        <taxon>Ploettnerulaceae</taxon>
        <taxon>Oculimacula</taxon>
    </lineage>
</organism>
<feature type="region of interest" description="Disordered" evidence="1">
    <location>
        <begin position="400"/>
        <end position="431"/>
    </location>
</feature>
<feature type="region of interest" description="Disordered" evidence="1">
    <location>
        <begin position="573"/>
        <end position="640"/>
    </location>
</feature>
<evidence type="ECO:0000313" key="3">
    <source>
        <dbReference type="Proteomes" id="UP001595075"/>
    </source>
</evidence>
<keyword evidence="3" id="KW-1185">Reference proteome</keyword>
<feature type="compositionally biased region" description="Polar residues" evidence="1">
    <location>
        <begin position="55"/>
        <end position="65"/>
    </location>
</feature>
<sequence length="640" mass="71221">MSAVSSTHELASPLAENAVAVNTANPSSGTESSGKATDVNEQEDSNTAAVKHLNGTASVTENAQEQLAPRVMPVELSERSLGDELNCGEEILQGMVEGFHKYQEKIQDLDYKPKIDFDAIEINTIAELYDHIGQRSYNAGYKQAMKDAAELQRLMALRAGRRAEEMSGWEGIEGWKEVQMEVEEDHQVTDDEEDEEQADDEGESQSVVPGKEIEEELVDGDQEWDNEEDLYSADTPPPKRKADFFDNASIREQMIKYQASKKTKLNSGLASVANNFIPEVRPEVRPERDEVGLPYHEFGPVEGLYGTRLADSDAPIPVPIATVPTTVRKLTRKKPASRRLDDSDSEEEEQSVPAKKARPDRAVTKTKKSRLFLSSNQNEDPQAKDARMWFLDQAKAMPLDTLPIGPQRAGAKGRKYGSKKRGDWGTPRPRAVSKAQFQAVRKHGKYTTNAYINKGPSDTYSLPLTHREARRYENMPISNGYTHFFERGDYSEEDPLIDGRLIKFELGHFQAIREGKILRRERLAAGENQDDESSLSDDDSQYDSDRATCGWDLVQLKAIYDAKAKARALAKGKGKGKAVDEYNDGSAEEDEVNDGDADDETDGNVGEQEEEDGAEEGQGGEVDVFRAREDTPESQQSEAE</sequence>
<evidence type="ECO:0000313" key="2">
    <source>
        <dbReference type="EMBL" id="KAL2068535.1"/>
    </source>
</evidence>
<feature type="compositionally biased region" description="Acidic residues" evidence="1">
    <location>
        <begin position="581"/>
        <end position="615"/>
    </location>
</feature>
<name>A0ABR4CF08_9HELO</name>
<comment type="caution">
    <text evidence="2">The sequence shown here is derived from an EMBL/GenBank/DDBJ whole genome shotgun (WGS) entry which is preliminary data.</text>
</comment>
<feature type="region of interest" description="Disordered" evidence="1">
    <location>
        <begin position="182"/>
        <end position="246"/>
    </location>
</feature>